<dbReference type="PATRIC" id="fig|1313304.3.peg.2031"/>
<evidence type="ECO:0000256" key="2">
    <source>
        <dbReference type="ARBA" id="ARBA00006386"/>
    </source>
</evidence>
<feature type="transmembrane region" description="Helical" evidence="7">
    <location>
        <begin position="123"/>
        <end position="142"/>
    </location>
</feature>
<evidence type="ECO:0000256" key="1">
    <source>
        <dbReference type="ARBA" id="ARBA00004651"/>
    </source>
</evidence>
<organism evidence="8 9">
    <name type="scientific">Chitinivibrio alkaliphilus ACht1</name>
    <dbReference type="NCBI Taxonomy" id="1313304"/>
    <lineage>
        <taxon>Bacteria</taxon>
        <taxon>Pseudomonadati</taxon>
        <taxon>Fibrobacterota</taxon>
        <taxon>Chitinivibrionia</taxon>
        <taxon>Chitinivibrionales</taxon>
        <taxon>Chitinivibrionaceae</taxon>
        <taxon>Chitinivibrio</taxon>
    </lineage>
</organism>
<feature type="transmembrane region" description="Helical" evidence="7">
    <location>
        <begin position="48"/>
        <end position="67"/>
    </location>
</feature>
<feature type="transmembrane region" description="Helical" evidence="7">
    <location>
        <begin position="192"/>
        <end position="211"/>
    </location>
</feature>
<dbReference type="PANTHER" id="PTHR43299:SF1">
    <property type="entry name" value="UPF0718 PROTEIN YRAQ"/>
    <property type="match status" value="1"/>
</dbReference>
<evidence type="ECO:0000313" key="8">
    <source>
        <dbReference type="EMBL" id="ERP30999.1"/>
    </source>
</evidence>
<dbReference type="RefSeq" id="WP_034637786.1">
    <property type="nucleotide sequence ID" value="NZ_ASJR01000023.1"/>
</dbReference>
<reference evidence="8 9" key="1">
    <citation type="journal article" date="2013" name="Environ. Microbiol.">
        <title>Genome analysis of Chitinivibrio alkaliphilus gen. nov., sp. nov., a novel extremely haloalkaliphilic anaerobic chitinolytic bacterium from the candidate phylum Termite Group 3.</title>
        <authorList>
            <person name="Sorokin D.Y."/>
            <person name="Gumerov V.M."/>
            <person name="Rakitin A.L."/>
            <person name="Beletsky A.V."/>
            <person name="Damste J.S."/>
            <person name="Muyzer G."/>
            <person name="Mardanov A.V."/>
            <person name="Ravin N.V."/>
        </authorList>
    </citation>
    <scope>NUCLEOTIDE SEQUENCE [LARGE SCALE GENOMIC DNA]</scope>
    <source>
        <strain evidence="8 9">ACht1</strain>
    </source>
</reference>
<comment type="similarity">
    <text evidence="2">Belongs to the UPF0718 family.</text>
</comment>
<dbReference type="OrthoDB" id="9777774at2"/>
<evidence type="ECO:0000256" key="4">
    <source>
        <dbReference type="ARBA" id="ARBA00022692"/>
    </source>
</evidence>
<comment type="caution">
    <text evidence="8">The sequence shown here is derived from an EMBL/GenBank/DDBJ whole genome shotgun (WGS) entry which is preliminary data.</text>
</comment>
<feature type="transmembrane region" description="Helical" evidence="7">
    <location>
        <begin position="308"/>
        <end position="324"/>
    </location>
</feature>
<dbReference type="PANTHER" id="PTHR43299">
    <property type="entry name" value="UPF0718 PROTEIN YRAQ"/>
    <property type="match status" value="1"/>
</dbReference>
<feature type="transmembrane region" description="Helical" evidence="7">
    <location>
        <begin position="336"/>
        <end position="361"/>
    </location>
</feature>
<evidence type="ECO:0000256" key="3">
    <source>
        <dbReference type="ARBA" id="ARBA00022475"/>
    </source>
</evidence>
<dbReference type="InterPro" id="IPR005524">
    <property type="entry name" value="DUF318"/>
</dbReference>
<dbReference type="STRING" id="1313304.CALK_2136"/>
<comment type="subcellular location">
    <subcellularLocation>
        <location evidence="1">Cell membrane</location>
        <topology evidence="1">Multi-pass membrane protein</topology>
    </subcellularLocation>
</comment>
<dbReference type="eggNOG" id="COG0701">
    <property type="taxonomic scope" value="Bacteria"/>
</dbReference>
<keyword evidence="4 7" id="KW-0812">Transmembrane</keyword>
<evidence type="ECO:0000256" key="6">
    <source>
        <dbReference type="ARBA" id="ARBA00023136"/>
    </source>
</evidence>
<dbReference type="AlphaFoldDB" id="U7D3B7"/>
<feature type="transmembrane region" description="Helical" evidence="7">
    <location>
        <begin position="223"/>
        <end position="244"/>
    </location>
</feature>
<evidence type="ECO:0000313" key="9">
    <source>
        <dbReference type="Proteomes" id="UP000017148"/>
    </source>
</evidence>
<protein>
    <recommendedName>
        <fullName evidence="10">Permease</fullName>
    </recommendedName>
</protein>
<evidence type="ECO:0000256" key="7">
    <source>
        <dbReference type="SAM" id="Phobius"/>
    </source>
</evidence>
<keyword evidence="5 7" id="KW-1133">Transmembrane helix</keyword>
<dbReference type="Pfam" id="PF03773">
    <property type="entry name" value="ArsP_1"/>
    <property type="match status" value="1"/>
</dbReference>
<proteinExistence type="inferred from homology"/>
<feature type="transmembrane region" description="Helical" evidence="7">
    <location>
        <begin position="149"/>
        <end position="169"/>
    </location>
</feature>
<feature type="transmembrane region" description="Helical" evidence="7">
    <location>
        <begin position="250"/>
        <end position="268"/>
    </location>
</feature>
<dbReference type="GO" id="GO:0005886">
    <property type="term" value="C:plasma membrane"/>
    <property type="evidence" value="ECO:0007669"/>
    <property type="project" value="UniProtKB-SubCell"/>
</dbReference>
<evidence type="ECO:0008006" key="10">
    <source>
        <dbReference type="Google" id="ProtNLM"/>
    </source>
</evidence>
<feature type="transmembrane region" description="Helical" evidence="7">
    <location>
        <begin position="88"/>
        <end position="111"/>
    </location>
</feature>
<dbReference type="EMBL" id="ASJR01000023">
    <property type="protein sequence ID" value="ERP30999.1"/>
    <property type="molecule type" value="Genomic_DNA"/>
</dbReference>
<sequence>MNWKEEWKKLVGILAVFLLFYSIPLEAERVQTAVLESLHLARYYAREHVILCLIPAFFIAGAIGVFISKGSVMKYLGARAHKGIAYGVASVSGGILAVCSCTVLPIFSGIYKMGAGLGPATTFLYAGPAINVLAIILTARVLGLEMGIARAVGAIVFSIIIGIIMSFVFRREEKEKGDVQMAFPDEETPRSLLQNALFFASLVGILVFANWEAAGQSHGLWAFIYQSKWILTALFTLTMGILLVRWFDFALWKIGAIALPVGILAALFPHTPLFAFSAGIVGLSWFTSTDTGETREWFSQSWDFAKQIFPLLFVGVIVAGLLLGRPDSEGLIPSAWIETAVGGNTLGATFFASLAGALMYFATLTEVPILEGLINSGMGKGPALALLLAGPALSLPNMLVIRSVLGTKKTLVFVFLVVIMATVSGLIYGQFF</sequence>
<keyword evidence="3" id="KW-1003">Cell membrane</keyword>
<name>U7D3B7_9BACT</name>
<feature type="transmembrane region" description="Helical" evidence="7">
    <location>
        <begin position="411"/>
        <end position="431"/>
    </location>
</feature>
<feature type="transmembrane region" description="Helical" evidence="7">
    <location>
        <begin position="381"/>
        <end position="399"/>
    </location>
</feature>
<keyword evidence="6 7" id="KW-0472">Membrane</keyword>
<gene>
    <name evidence="8" type="ORF">CALK_2136</name>
</gene>
<accession>U7D3B7</accession>
<keyword evidence="9" id="KW-1185">Reference proteome</keyword>
<evidence type="ECO:0000256" key="5">
    <source>
        <dbReference type="ARBA" id="ARBA00022989"/>
    </source>
</evidence>
<dbReference type="Proteomes" id="UP000017148">
    <property type="component" value="Unassembled WGS sequence"/>
</dbReference>